<evidence type="ECO:0000256" key="7">
    <source>
        <dbReference type="ARBA" id="ARBA00022723"/>
    </source>
</evidence>
<dbReference type="InterPro" id="IPR008915">
    <property type="entry name" value="Peptidase_M50"/>
</dbReference>
<dbReference type="PANTHER" id="PTHR35864:SF1">
    <property type="entry name" value="ZINC METALLOPROTEASE YWHC-RELATED"/>
    <property type="match status" value="1"/>
</dbReference>
<evidence type="ECO:0000256" key="2">
    <source>
        <dbReference type="ARBA" id="ARBA00004651"/>
    </source>
</evidence>
<keyword evidence="11" id="KW-0482">Metalloprotease</keyword>
<feature type="transmembrane region" description="Helical" evidence="13">
    <location>
        <begin position="56"/>
        <end position="75"/>
    </location>
</feature>
<sequence length="232" mass="25706">MGLFSAGMQGALFMIFARLIVLLTSMPIHEYAHGWVAHKLGDDTASYQGRLDFNPLAHLDPLGTILLLFTGFGWAKPVPVNPRNFSRKVTMRGGMALTSLAGPCANIILAFIILCIYKIFLIAVQALGVEVGNAVFVVMQILSIMITTNISLAVFNLLPIPPLDGYNILSYFIPARWEYKIAQYRQYIFIGLLAVLMFTNVLSAPLNWLANIVYRFLGFATGFIDIIGRMIV</sequence>
<feature type="transmembrane region" description="Helical" evidence="13">
    <location>
        <begin position="12"/>
        <end position="36"/>
    </location>
</feature>
<evidence type="ECO:0000256" key="10">
    <source>
        <dbReference type="ARBA" id="ARBA00022989"/>
    </source>
</evidence>
<dbReference type="CDD" id="cd06158">
    <property type="entry name" value="S2P-M50_like_1"/>
    <property type="match status" value="1"/>
</dbReference>
<keyword evidence="12 13" id="KW-0472">Membrane</keyword>
<feature type="transmembrane region" description="Helical" evidence="13">
    <location>
        <begin position="134"/>
        <end position="158"/>
    </location>
</feature>
<dbReference type="GO" id="GO:0046872">
    <property type="term" value="F:metal ion binding"/>
    <property type="evidence" value="ECO:0007669"/>
    <property type="project" value="UniProtKB-KW"/>
</dbReference>
<evidence type="ECO:0000256" key="12">
    <source>
        <dbReference type="ARBA" id="ARBA00023136"/>
    </source>
</evidence>
<comment type="similarity">
    <text evidence="3">Belongs to the peptidase M50B family.</text>
</comment>
<dbReference type="GO" id="GO:0005886">
    <property type="term" value="C:plasma membrane"/>
    <property type="evidence" value="ECO:0007669"/>
    <property type="project" value="UniProtKB-SubCell"/>
</dbReference>
<reference evidence="15" key="1">
    <citation type="submission" date="2020-08" db="EMBL/GenBank/DDBJ databases">
        <title>Genome public.</title>
        <authorList>
            <person name="Liu C."/>
            <person name="Sun Q."/>
        </authorList>
    </citation>
    <scope>NUCLEOTIDE SEQUENCE</scope>
    <source>
        <strain evidence="15">NSJ-64</strain>
    </source>
</reference>
<evidence type="ECO:0000256" key="13">
    <source>
        <dbReference type="SAM" id="Phobius"/>
    </source>
</evidence>
<comment type="caution">
    <text evidence="15">The sequence shown here is derived from an EMBL/GenBank/DDBJ whole genome shotgun (WGS) entry which is preliminary data.</text>
</comment>
<feature type="domain" description="Peptidase M50" evidence="14">
    <location>
        <begin position="19"/>
        <end position="190"/>
    </location>
</feature>
<dbReference type="GO" id="GO:0008237">
    <property type="term" value="F:metallopeptidase activity"/>
    <property type="evidence" value="ECO:0007669"/>
    <property type="project" value="UniProtKB-KW"/>
</dbReference>
<keyword evidence="6 13" id="KW-0812">Transmembrane</keyword>
<feature type="transmembrane region" description="Helical" evidence="13">
    <location>
        <begin position="96"/>
        <end position="122"/>
    </location>
</feature>
<evidence type="ECO:0000259" key="14">
    <source>
        <dbReference type="Pfam" id="PF02163"/>
    </source>
</evidence>
<dbReference type="Pfam" id="PF02163">
    <property type="entry name" value="Peptidase_M50"/>
    <property type="match status" value="1"/>
</dbReference>
<evidence type="ECO:0000256" key="4">
    <source>
        <dbReference type="ARBA" id="ARBA00022475"/>
    </source>
</evidence>
<evidence type="ECO:0000256" key="8">
    <source>
        <dbReference type="ARBA" id="ARBA00022801"/>
    </source>
</evidence>
<dbReference type="Proteomes" id="UP000623678">
    <property type="component" value="Unassembled WGS sequence"/>
</dbReference>
<evidence type="ECO:0000256" key="6">
    <source>
        <dbReference type="ARBA" id="ARBA00022692"/>
    </source>
</evidence>
<evidence type="ECO:0000313" key="16">
    <source>
        <dbReference type="Proteomes" id="UP000623678"/>
    </source>
</evidence>
<organism evidence="15 16">
    <name type="scientific">Youxingia wuxianensis</name>
    <dbReference type="NCBI Taxonomy" id="2763678"/>
    <lineage>
        <taxon>Bacteria</taxon>
        <taxon>Bacillati</taxon>
        <taxon>Bacillota</taxon>
        <taxon>Clostridia</taxon>
        <taxon>Eubacteriales</taxon>
        <taxon>Oscillospiraceae</taxon>
        <taxon>Youxingia</taxon>
    </lineage>
</organism>
<keyword evidence="16" id="KW-1185">Reference proteome</keyword>
<proteinExistence type="inferred from homology"/>
<keyword evidence="8" id="KW-0378">Hydrolase</keyword>
<dbReference type="InterPro" id="IPR044537">
    <property type="entry name" value="Rip2-like"/>
</dbReference>
<evidence type="ECO:0000256" key="11">
    <source>
        <dbReference type="ARBA" id="ARBA00023049"/>
    </source>
</evidence>
<keyword evidence="4" id="KW-1003">Cell membrane</keyword>
<evidence type="ECO:0000256" key="3">
    <source>
        <dbReference type="ARBA" id="ARBA00007931"/>
    </source>
</evidence>
<dbReference type="AlphaFoldDB" id="A0A926ELP8"/>
<keyword evidence="7" id="KW-0479">Metal-binding</keyword>
<evidence type="ECO:0000256" key="1">
    <source>
        <dbReference type="ARBA" id="ARBA00001947"/>
    </source>
</evidence>
<evidence type="ECO:0000256" key="9">
    <source>
        <dbReference type="ARBA" id="ARBA00022833"/>
    </source>
</evidence>
<feature type="transmembrane region" description="Helical" evidence="13">
    <location>
        <begin position="187"/>
        <end position="206"/>
    </location>
</feature>
<comment type="cofactor">
    <cofactor evidence="1">
        <name>Zn(2+)</name>
        <dbReference type="ChEBI" id="CHEBI:29105"/>
    </cofactor>
</comment>
<accession>A0A926ELP8</accession>
<protein>
    <submittedName>
        <fullName evidence="15">Site-2 protease family protein</fullName>
    </submittedName>
</protein>
<gene>
    <name evidence="15" type="ORF">H8705_09090</name>
</gene>
<evidence type="ECO:0000313" key="15">
    <source>
        <dbReference type="EMBL" id="MBC8585738.1"/>
    </source>
</evidence>
<dbReference type="GO" id="GO:0006508">
    <property type="term" value="P:proteolysis"/>
    <property type="evidence" value="ECO:0007669"/>
    <property type="project" value="UniProtKB-KW"/>
</dbReference>
<dbReference type="EMBL" id="JACRTD010000006">
    <property type="protein sequence ID" value="MBC8585738.1"/>
    <property type="molecule type" value="Genomic_DNA"/>
</dbReference>
<dbReference type="RefSeq" id="WP_262395455.1">
    <property type="nucleotide sequence ID" value="NZ_JACRTD010000006.1"/>
</dbReference>
<dbReference type="InterPro" id="IPR052348">
    <property type="entry name" value="Metallopeptidase_M50B"/>
</dbReference>
<keyword evidence="10 13" id="KW-1133">Transmembrane helix</keyword>
<comment type="subcellular location">
    <subcellularLocation>
        <location evidence="2">Cell membrane</location>
        <topology evidence="2">Multi-pass membrane protein</topology>
    </subcellularLocation>
</comment>
<name>A0A926ELP8_9FIRM</name>
<keyword evidence="9" id="KW-0862">Zinc</keyword>
<keyword evidence="5 15" id="KW-0645">Protease</keyword>
<dbReference type="PANTHER" id="PTHR35864">
    <property type="entry name" value="ZINC METALLOPROTEASE MJ0611-RELATED"/>
    <property type="match status" value="1"/>
</dbReference>
<evidence type="ECO:0000256" key="5">
    <source>
        <dbReference type="ARBA" id="ARBA00022670"/>
    </source>
</evidence>